<feature type="compositionally biased region" description="Low complexity" evidence="1">
    <location>
        <begin position="163"/>
        <end position="192"/>
    </location>
</feature>
<accession>A0A3B1DJR9</accession>
<dbReference type="EMBL" id="UOGL01000043">
    <property type="protein sequence ID" value="VAX36248.1"/>
    <property type="molecule type" value="Genomic_DNA"/>
</dbReference>
<organism evidence="2">
    <name type="scientific">hydrothermal vent metagenome</name>
    <dbReference type="NCBI Taxonomy" id="652676"/>
    <lineage>
        <taxon>unclassified sequences</taxon>
        <taxon>metagenomes</taxon>
        <taxon>ecological metagenomes</taxon>
    </lineage>
</organism>
<evidence type="ECO:0000313" key="2">
    <source>
        <dbReference type="EMBL" id="VAX36248.1"/>
    </source>
</evidence>
<name>A0A3B1DJR9_9ZZZZ</name>
<dbReference type="AlphaFoldDB" id="A0A3B1DJR9"/>
<proteinExistence type="predicted"/>
<feature type="region of interest" description="Disordered" evidence="1">
    <location>
        <begin position="163"/>
        <end position="214"/>
    </location>
</feature>
<gene>
    <name evidence="2" type="ORF">MNBD_PLANCTO02-3437</name>
</gene>
<sequence length="214" mass="24312">MSDNAKVSSIDAIADFRVALIRFADDVTSSLTSLQMEVNRSREWIEHDRPTYWKRKLRKQYDVVATARQELSACKRRGVGDKKPSCIEEEQAYKKAKRRLEEIEEIINTIPRWKTKLSRDGDEYKARVSGLQRFIDNDIEKAILILERMTTILDEYTHAGGTVEVGSEESTTTSQPTPVVSQPTEPTTQPLPTDSPSPTEEVSNPEEISKQESP</sequence>
<evidence type="ECO:0000256" key="1">
    <source>
        <dbReference type="SAM" id="MobiDB-lite"/>
    </source>
</evidence>
<reference evidence="2" key="1">
    <citation type="submission" date="2018-06" db="EMBL/GenBank/DDBJ databases">
        <authorList>
            <person name="Zhirakovskaya E."/>
        </authorList>
    </citation>
    <scope>NUCLEOTIDE SEQUENCE</scope>
</reference>
<protein>
    <submittedName>
        <fullName evidence="2">Uncharacterized protein</fullName>
    </submittedName>
</protein>